<feature type="compositionally biased region" description="Basic residues" evidence="1">
    <location>
        <begin position="119"/>
        <end position="134"/>
    </location>
</feature>
<feature type="compositionally biased region" description="Gly residues" evidence="1">
    <location>
        <begin position="1"/>
        <end position="16"/>
    </location>
</feature>
<feature type="non-terminal residue" evidence="2">
    <location>
        <position position="1"/>
    </location>
</feature>
<dbReference type="PANTHER" id="PTHR22684:SF0">
    <property type="entry name" value="RIBOSOME QUALITY CONTROL COMPLEX SUBUNIT TCF25"/>
    <property type="match status" value="1"/>
</dbReference>
<feature type="region of interest" description="Disordered" evidence="1">
    <location>
        <begin position="1"/>
        <end position="79"/>
    </location>
</feature>
<reference evidence="2" key="1">
    <citation type="submission" date="2014-05" db="EMBL/GenBank/DDBJ databases">
        <title>The transcriptome of the halophilic microalga Tetraselmis sp. GSL018 isolated from the Great Salt Lake, Utah.</title>
        <authorList>
            <person name="Jinkerson R.E."/>
            <person name="D'Adamo S."/>
            <person name="Posewitz M.C."/>
        </authorList>
    </citation>
    <scope>NUCLEOTIDE SEQUENCE</scope>
    <source>
        <strain evidence="2">GSL018</strain>
    </source>
</reference>
<name>A0A061S2X1_9CHLO</name>
<evidence type="ECO:0000313" key="2">
    <source>
        <dbReference type="EMBL" id="JAC77374.1"/>
    </source>
</evidence>
<proteinExistence type="predicted"/>
<dbReference type="EMBL" id="GBEZ01008140">
    <property type="protein sequence ID" value="JAC77374.1"/>
    <property type="molecule type" value="Transcribed_RNA"/>
</dbReference>
<evidence type="ECO:0000256" key="1">
    <source>
        <dbReference type="SAM" id="MobiDB-lite"/>
    </source>
</evidence>
<organism evidence="2">
    <name type="scientific">Tetraselmis sp. GSL018</name>
    <dbReference type="NCBI Taxonomy" id="582737"/>
    <lineage>
        <taxon>Eukaryota</taxon>
        <taxon>Viridiplantae</taxon>
        <taxon>Chlorophyta</taxon>
        <taxon>core chlorophytes</taxon>
        <taxon>Chlorodendrophyceae</taxon>
        <taxon>Chlorodendrales</taxon>
        <taxon>Chlorodendraceae</taxon>
        <taxon>Tetraselmis</taxon>
    </lineage>
</organism>
<dbReference type="InterPro" id="IPR006994">
    <property type="entry name" value="TCF25/Rqc1"/>
</dbReference>
<accession>A0A061S2X1</accession>
<dbReference type="GO" id="GO:1990112">
    <property type="term" value="C:RQC complex"/>
    <property type="evidence" value="ECO:0007669"/>
    <property type="project" value="TreeGrafter"/>
</dbReference>
<protein>
    <submittedName>
        <fullName evidence="2">Transcription factor 25-like</fullName>
    </submittedName>
</protein>
<dbReference type="Pfam" id="PF04910">
    <property type="entry name" value="Tcf25"/>
    <property type="match status" value="1"/>
</dbReference>
<sequence>AETGSGREGAGEGASAGGSSPRRRSRRRKGRRGPGSGREAPEAGADDIDAIVRQINLGSAPEAPPAAEPRGLQPEETATPLLAVDMRKLRADDELRRIFGSKVVEAERAAEQQQFQAQQRRRGVQPRGRRKANAKKGYLVTPKDHWPPVDGGLGMERAGERDGKPLFRFTHSAAYKSLQEAFKEVQSTFNPNNIAMLLQQHPFHVDALLAMSDLYRYTGEAAYSEEMLERCLYALESAWHPAFNPAAAACQLDYMDENNRPMFTALFRHMMNKSRQGCHATAFECCKLLLAFDRSDPCGALQAIDYMALRAQKHEFLLRFVEEWDGAGTSLQLLPNFAFSAALATFGLSKDRPGEPPEGPSAVQKLVQAVLLHPLVVVQVLGRLQEQGVGRDAWWQSILQRGLFKGASDGGSATLAHLIGIFVERQHLIWKAPEALRLLRDAAEAAADIADKKRDPEGATAEDWACVRSEVFPASEKNAYRHLHVGDFSDTVNRVPPEEMQPGIGGGLEVPPEVMDELNAALAEGRGVQVAGNTVRLTDEDLHNANPLVVLLQSLLPWVDAGEEPGDG</sequence>
<feature type="non-terminal residue" evidence="2">
    <location>
        <position position="568"/>
    </location>
</feature>
<gene>
    <name evidence="2" type="ORF">TSPGSL018_17882</name>
</gene>
<feature type="compositionally biased region" description="Basic residues" evidence="1">
    <location>
        <begin position="21"/>
        <end position="32"/>
    </location>
</feature>
<feature type="region of interest" description="Disordered" evidence="1">
    <location>
        <begin position="114"/>
        <end position="134"/>
    </location>
</feature>
<dbReference type="PANTHER" id="PTHR22684">
    <property type="entry name" value="NULP1-RELATED"/>
    <property type="match status" value="1"/>
</dbReference>
<dbReference type="AlphaFoldDB" id="A0A061S2X1"/>